<dbReference type="OrthoDB" id="14196at2"/>
<name>A0A5C6RU04_9FLAO</name>
<evidence type="ECO:0000256" key="1">
    <source>
        <dbReference type="PROSITE-ProRule" id="PRU00278"/>
    </source>
</evidence>
<organism evidence="4 5">
    <name type="scientific">Vicingus serpentipes</name>
    <dbReference type="NCBI Taxonomy" id="1926625"/>
    <lineage>
        <taxon>Bacteria</taxon>
        <taxon>Pseudomonadati</taxon>
        <taxon>Bacteroidota</taxon>
        <taxon>Flavobacteriia</taxon>
        <taxon>Flavobacteriales</taxon>
        <taxon>Vicingaceae</taxon>
        <taxon>Vicingus</taxon>
    </lineage>
</organism>
<dbReference type="PROSITE" id="PS50198">
    <property type="entry name" value="PPIC_PPIASE_2"/>
    <property type="match status" value="2"/>
</dbReference>
<evidence type="ECO:0000259" key="3">
    <source>
        <dbReference type="PROSITE" id="PS50198"/>
    </source>
</evidence>
<dbReference type="PANTHER" id="PTHR47245">
    <property type="entry name" value="PEPTIDYLPROLYL ISOMERASE"/>
    <property type="match status" value="1"/>
</dbReference>
<evidence type="ECO:0000256" key="2">
    <source>
        <dbReference type="SAM" id="SignalP"/>
    </source>
</evidence>
<reference evidence="4 5" key="1">
    <citation type="submission" date="2019-08" db="EMBL/GenBank/DDBJ databases">
        <title>Genome of Vicingus serpentipes NCIMB 15042.</title>
        <authorList>
            <person name="Bowman J.P."/>
        </authorList>
    </citation>
    <scope>NUCLEOTIDE SEQUENCE [LARGE SCALE GENOMIC DNA]</scope>
    <source>
        <strain evidence="4 5">NCIMB 15042</strain>
    </source>
</reference>
<keyword evidence="2" id="KW-0732">Signal</keyword>
<dbReference type="EMBL" id="VOOS01000003">
    <property type="protein sequence ID" value="TXB65454.1"/>
    <property type="molecule type" value="Genomic_DNA"/>
</dbReference>
<feature type="domain" description="PpiC" evidence="3">
    <location>
        <begin position="120"/>
        <end position="222"/>
    </location>
</feature>
<evidence type="ECO:0000313" key="5">
    <source>
        <dbReference type="Proteomes" id="UP000321721"/>
    </source>
</evidence>
<accession>A0A5C6RU04</accession>
<keyword evidence="5" id="KW-1185">Reference proteome</keyword>
<dbReference type="GO" id="GO:0003755">
    <property type="term" value="F:peptidyl-prolyl cis-trans isomerase activity"/>
    <property type="evidence" value="ECO:0007669"/>
    <property type="project" value="UniProtKB-KW"/>
</dbReference>
<dbReference type="AlphaFoldDB" id="A0A5C6RU04"/>
<dbReference type="RefSeq" id="WP_147100498.1">
    <property type="nucleotide sequence ID" value="NZ_VOOS01000003.1"/>
</dbReference>
<dbReference type="InterPro" id="IPR046357">
    <property type="entry name" value="PPIase_dom_sf"/>
</dbReference>
<proteinExistence type="predicted"/>
<dbReference type="InterPro" id="IPR050245">
    <property type="entry name" value="PrsA_foldase"/>
</dbReference>
<comment type="caution">
    <text evidence="4">The sequence shown here is derived from an EMBL/GenBank/DDBJ whole genome shotgun (WGS) entry which is preliminary data.</text>
</comment>
<dbReference type="PANTHER" id="PTHR47245:SF2">
    <property type="entry name" value="PEPTIDYL-PROLYL CIS-TRANS ISOMERASE HP_0175-RELATED"/>
    <property type="match status" value="1"/>
</dbReference>
<feature type="domain" description="PpiC" evidence="3">
    <location>
        <begin position="227"/>
        <end position="331"/>
    </location>
</feature>
<dbReference type="Pfam" id="PF13616">
    <property type="entry name" value="Rotamase_3"/>
    <property type="match status" value="1"/>
</dbReference>
<feature type="signal peptide" evidence="2">
    <location>
        <begin position="1"/>
        <end position="19"/>
    </location>
</feature>
<sequence length="660" mass="75512">MRKISLLLLIALTSFLAKAQDNDPILLTIKDKNVLLSEFNAIFKKNNTKDTKITEESVKEYLDLYIKFKLKVTEAEELGYDTTAAFIKELEGYRKQLIQPYLSDREVTEGLIKEAYERMKFDVNASHILFNVGADALPKDTLAAYNLALKAKQRIMKGESFEKVAEEMSSDPSAKTNKGNLGYFSALHMVYPFETATYNLKVGEISNPVRTRFGYHIIKLNDKRQARGTIRVAHIMLQCAKDATEEKVKEQETKINEIYSKLKEDPSQFKALAKQYSDDKNSGSRGGELAPFTAGKMVAEFEESAFALTVDGAIGTPIRTDYGFHIIQRLELIELDSYENLYNSLKSKVSRDSRANKSKDVVIDRIKTENKFVENLSERNDFYKIISEDDLLNGTWTAEKAKSLTKLMFGFYAADGDKIEFTQTDFAQYLEQNKPKVNPKNAPKVVELVNKLYSQVLEEEALKFKENRLPKTNLEYKLLYQEYRDGILLFELTDKKVWSKAIKDSTGLQAFYDKNKNNYMWGERADVTIYKCSDEKVAANLEKILKKKAKKGYSNNDILKMVNVDSQLALSIEEGKYEKGQNELVDKVEWKAGTTIKNVADKNVNIVVINEVLKPEPKQLNEVRGLVTSDYQNYLEKEWVENLKSNYKVTVNNEALKLVK</sequence>
<keyword evidence="1" id="KW-0697">Rotamase</keyword>
<gene>
    <name evidence="4" type="ORF">FRY74_08505</name>
</gene>
<dbReference type="Proteomes" id="UP000321721">
    <property type="component" value="Unassembled WGS sequence"/>
</dbReference>
<protein>
    <submittedName>
        <fullName evidence="4">Peptidylprolyl isomerase</fullName>
    </submittedName>
</protein>
<keyword evidence="1 4" id="KW-0413">Isomerase</keyword>
<dbReference type="InterPro" id="IPR000297">
    <property type="entry name" value="PPIase_PpiC"/>
</dbReference>
<feature type="chain" id="PRO_5022722227" evidence="2">
    <location>
        <begin position="20"/>
        <end position="660"/>
    </location>
</feature>
<evidence type="ECO:0000313" key="4">
    <source>
        <dbReference type="EMBL" id="TXB65454.1"/>
    </source>
</evidence>
<dbReference type="SUPFAM" id="SSF54534">
    <property type="entry name" value="FKBP-like"/>
    <property type="match status" value="2"/>
</dbReference>
<dbReference type="Gene3D" id="3.10.50.40">
    <property type="match status" value="2"/>
</dbReference>